<dbReference type="PANTHER" id="PTHR43792:SF1">
    <property type="entry name" value="N-ACETYLTRANSFERASE DOMAIN-CONTAINING PROTEIN"/>
    <property type="match status" value="1"/>
</dbReference>
<gene>
    <name evidence="2" type="ORF">F4559_002180</name>
</gene>
<dbReference type="PANTHER" id="PTHR43792">
    <property type="entry name" value="GNAT FAMILY, PUTATIVE (AFU_ORTHOLOGUE AFUA_3G00765)-RELATED-RELATED"/>
    <property type="match status" value="1"/>
</dbReference>
<feature type="domain" description="N-acetyltransferase" evidence="1">
    <location>
        <begin position="12"/>
        <end position="177"/>
    </location>
</feature>
<organism evidence="2 3">
    <name type="scientific">Saccharothrix violaceirubra</name>
    <dbReference type="NCBI Taxonomy" id="413306"/>
    <lineage>
        <taxon>Bacteria</taxon>
        <taxon>Bacillati</taxon>
        <taxon>Actinomycetota</taxon>
        <taxon>Actinomycetes</taxon>
        <taxon>Pseudonocardiales</taxon>
        <taxon>Pseudonocardiaceae</taxon>
        <taxon>Saccharothrix</taxon>
    </lineage>
</organism>
<dbReference type="PROSITE" id="PS51186">
    <property type="entry name" value="GNAT"/>
    <property type="match status" value="1"/>
</dbReference>
<evidence type="ECO:0000313" key="2">
    <source>
        <dbReference type="EMBL" id="MBB4964821.1"/>
    </source>
</evidence>
<dbReference type="InterPro" id="IPR051531">
    <property type="entry name" value="N-acetyltransferase"/>
</dbReference>
<dbReference type="Pfam" id="PF13302">
    <property type="entry name" value="Acetyltransf_3"/>
    <property type="match status" value="1"/>
</dbReference>
<evidence type="ECO:0000313" key="3">
    <source>
        <dbReference type="Proteomes" id="UP000542674"/>
    </source>
</evidence>
<dbReference type="InterPro" id="IPR016181">
    <property type="entry name" value="Acyl_CoA_acyltransferase"/>
</dbReference>
<reference evidence="2 3" key="1">
    <citation type="submission" date="2020-08" db="EMBL/GenBank/DDBJ databases">
        <title>Sequencing the genomes of 1000 actinobacteria strains.</title>
        <authorList>
            <person name="Klenk H.-P."/>
        </authorList>
    </citation>
    <scope>NUCLEOTIDE SEQUENCE [LARGE SCALE GENOMIC DNA]</scope>
    <source>
        <strain evidence="2 3">DSM 45084</strain>
    </source>
</reference>
<keyword evidence="2" id="KW-0808">Transferase</keyword>
<dbReference type="RefSeq" id="WP_312865576.1">
    <property type="nucleotide sequence ID" value="NZ_BAABAI010000015.1"/>
</dbReference>
<keyword evidence="3" id="KW-1185">Reference proteome</keyword>
<dbReference type="Gene3D" id="3.40.630.30">
    <property type="match status" value="1"/>
</dbReference>
<dbReference type="Proteomes" id="UP000542674">
    <property type="component" value="Unassembled WGS sequence"/>
</dbReference>
<proteinExistence type="predicted"/>
<dbReference type="SUPFAM" id="SSF55729">
    <property type="entry name" value="Acyl-CoA N-acyltransferases (Nat)"/>
    <property type="match status" value="1"/>
</dbReference>
<accession>A0A7W7T1I1</accession>
<dbReference type="AlphaFoldDB" id="A0A7W7T1I1"/>
<evidence type="ECO:0000259" key="1">
    <source>
        <dbReference type="PROSITE" id="PS51186"/>
    </source>
</evidence>
<protein>
    <submittedName>
        <fullName evidence="2">RimJ/RimL family protein N-acetyltransferase</fullName>
    </submittedName>
</protein>
<dbReference type="GO" id="GO:0016747">
    <property type="term" value="F:acyltransferase activity, transferring groups other than amino-acyl groups"/>
    <property type="evidence" value="ECO:0007669"/>
    <property type="project" value="InterPro"/>
</dbReference>
<dbReference type="CDD" id="cd04301">
    <property type="entry name" value="NAT_SF"/>
    <property type="match status" value="1"/>
</dbReference>
<comment type="caution">
    <text evidence="2">The sequence shown here is derived from an EMBL/GenBank/DDBJ whole genome shotgun (WGS) entry which is preliminary data.</text>
</comment>
<dbReference type="InterPro" id="IPR000182">
    <property type="entry name" value="GNAT_dom"/>
</dbReference>
<name>A0A7W7T1I1_9PSEU</name>
<dbReference type="EMBL" id="JACHJS010000001">
    <property type="protein sequence ID" value="MBB4964821.1"/>
    <property type="molecule type" value="Genomic_DNA"/>
</dbReference>
<sequence>MTPDYPVRTARLVLRPFTAADEAALHSWESRPDVVRYLYGEARTPDESKVNLARKMSVPWPEKEGQDLCLVIERDGVAVGEAVLKYLSEEHRQGEIGYIVHPDHHGHGYATEAAAAMLELGFGLLKLHRIVASCDARNDASWGVMERLGMRREAHFKHSELFKGEWGEEFVYAILEDEWRTSPLAANGIRV</sequence>